<dbReference type="Gene3D" id="3.30.1330.40">
    <property type="entry name" value="RutC-like"/>
    <property type="match status" value="1"/>
</dbReference>
<proteinExistence type="predicted"/>
<sequence>MNTPTPTTVRINPTRINPTTWNAQFRFDHAQLRPAPQEVLTIAGQASVDDDGTVLHEGDVAAQLSLAVHHIEEILAQADMTLADVHMLTIYATDIPATLAAYEALTERLDAHGATPPAALVGVAALALPGLAIEITAQAGR</sequence>
<dbReference type="Proteomes" id="UP000475545">
    <property type="component" value="Unassembled WGS sequence"/>
</dbReference>
<dbReference type="PANTHER" id="PTHR43857">
    <property type="entry name" value="BLR7761 PROTEIN"/>
    <property type="match status" value="1"/>
</dbReference>
<name>A0A6L7GMC2_9ACTN</name>
<dbReference type="EMBL" id="WMBR01000001">
    <property type="protein sequence ID" value="MXP20643.1"/>
    <property type="molecule type" value="Genomic_DNA"/>
</dbReference>
<reference evidence="1 2" key="1">
    <citation type="submission" date="2019-11" db="EMBL/GenBank/DDBJ databases">
        <title>Gordonia sp. nov., a novel actinobacterium isolated from mangrove soil in Hainan.</title>
        <authorList>
            <person name="Huang X."/>
            <person name="Xie Y."/>
            <person name="Chu X."/>
            <person name="Xiao K."/>
        </authorList>
    </citation>
    <scope>NUCLEOTIDE SEQUENCE [LARGE SCALE GENOMIC DNA]</scope>
    <source>
        <strain evidence="1 2">HNM0687</strain>
    </source>
</reference>
<evidence type="ECO:0000313" key="2">
    <source>
        <dbReference type="Proteomes" id="UP000475545"/>
    </source>
</evidence>
<keyword evidence="2" id="KW-1185">Reference proteome</keyword>
<dbReference type="PANTHER" id="PTHR43857:SF1">
    <property type="entry name" value="YJGH FAMILY PROTEIN"/>
    <property type="match status" value="1"/>
</dbReference>
<dbReference type="InterPro" id="IPR006175">
    <property type="entry name" value="YjgF/YER057c/UK114"/>
</dbReference>
<dbReference type="CDD" id="cd00448">
    <property type="entry name" value="YjgF_YER057c_UK114_family"/>
    <property type="match status" value="1"/>
</dbReference>
<organism evidence="1 2">
    <name type="scientific">Gordonia mangrovi</name>
    <dbReference type="NCBI Taxonomy" id="2665643"/>
    <lineage>
        <taxon>Bacteria</taxon>
        <taxon>Bacillati</taxon>
        <taxon>Actinomycetota</taxon>
        <taxon>Actinomycetes</taxon>
        <taxon>Mycobacteriales</taxon>
        <taxon>Gordoniaceae</taxon>
        <taxon>Gordonia</taxon>
    </lineage>
</organism>
<dbReference type="SUPFAM" id="SSF55298">
    <property type="entry name" value="YjgF-like"/>
    <property type="match status" value="1"/>
</dbReference>
<comment type="caution">
    <text evidence="1">The sequence shown here is derived from an EMBL/GenBank/DDBJ whole genome shotgun (WGS) entry which is preliminary data.</text>
</comment>
<gene>
    <name evidence="1" type="ORF">GIY30_04620</name>
</gene>
<accession>A0A6L7GMC2</accession>
<dbReference type="RefSeq" id="WP_160900759.1">
    <property type="nucleotide sequence ID" value="NZ_CP102850.1"/>
</dbReference>
<dbReference type="InterPro" id="IPR035959">
    <property type="entry name" value="RutC-like_sf"/>
</dbReference>
<evidence type="ECO:0000313" key="1">
    <source>
        <dbReference type="EMBL" id="MXP20643.1"/>
    </source>
</evidence>
<dbReference type="Pfam" id="PF01042">
    <property type="entry name" value="Ribonuc_L-PSP"/>
    <property type="match status" value="1"/>
</dbReference>
<protein>
    <submittedName>
        <fullName evidence="1">RidA family protein</fullName>
    </submittedName>
</protein>
<dbReference type="AlphaFoldDB" id="A0A6L7GMC2"/>